<dbReference type="PANTHER" id="PTHR13162:SF8">
    <property type="entry name" value="CCR4-NOT TRANSCRIPTION COMPLEX SUBUNIT 1"/>
    <property type="match status" value="1"/>
</dbReference>
<feature type="compositionally biased region" description="Polar residues" evidence="6">
    <location>
        <begin position="890"/>
        <end position="899"/>
    </location>
</feature>
<proteinExistence type="predicted"/>
<sequence length="2274" mass="248891">MSHPQLDAEGRFQQHERAPSTKLQLHNHTTETLPVIVKSLVQACIRTDQDPSSLESNAVAEAALLQIVRTQDFEAQLTALETLLGAYKCCEKSAQQQKNQLLTRLLKAFVACPWISSLVSEASRYSGVELTCLSCVGLPAETLATLALASFESLCHNSEGLLLVGEAADTQDYSLPVSICINLLAHLSRCFEEGWEHSEKPLRFVEDCLRAHITEISCEEACVLHCFPRVSPELNSDVQLLEGNMGPSIDIVTAVEELGPPCSLSKSDFKDVLQQCGGMDEATAGRLLAAVVSYSSAGAVDPSSLLDGEPEGAGEAAVDSSNSFNVDAVSDGLKESFPSLDWGGIVAGLDCDKFLLKDRRGFVELVGAVKRGTGKDEFPLDAFLSSVWSNPAGQLSFLFHAVSAPPEVISFQSCGRVAAPLEGLHGGKSPIGTPNHAWLNLELLETLAKLSEAGQSPGVHAMLEHPLKHCPEVLLAGMAASRPEAGQLRKDICAALLPTFVMNHPNSSVVLHRVWPLNSEAVMAAMADLYAQDHMAVSRVLDVCQELKVLTEVLGSVAFPFALELAALAARREYLNLEKWLQDRLVSYGLPFIMACLEFLNAKIMHGAVDAAPGGAQPLGQVLLSADVQAHLIHFLNSNLSAMPSEAQELLKRLQQGQATPPLGSAHQAAGSGGPGELQAAAGAGQEAFAPDIEEEANSHFQKIYMSQMTIDEVVAMLKRFKTSADPREQEVFACMIHNLFDEYRFFPKYPDKELHITAVLFGALIHHQLVSSITLGIALRYVLDALRKPFGTKMFKFGIEAVNEFRSSLGQWSQYSQHILQIPHVQQTQQELCTYIEQQLAEAAARGPSQVPLPAKVNNADSAGGGSQLSGEPEAERGDKGAAEARAGNPSSLDNQSLGGVAQDLLKDLPVTSSEKERPEDSAGATALPVAVSLPMEPTSTTAAAASPTPSSAALPSISHLSGSLAGGAGAAPSFASTINAETLEQAAEQWQDFPQPEEAVQDKVHFMINNLAKANLEQKSQEVKKLVSDEHIPWFANYMVVKRAAQEPNFHQLYLLLLDKMADTKVYQLTVRTTHSCVKILMRSERIKTDIGERSLLKNLGSFLGQLTIARNKPVLQKDLDMKAIVLEAYSHGKMIAVIPFVHKVLESCTESKIFKPPNPWLMGILSLLSEIYALDKLKLNLKFEIEMLFKDLHLQIADVSPSDLLRGRYREVGPSNPDFSIDKSALLARESTMAAQEVVKGMGDAKPTMASAASSDGRQQGVLDAALGGSVQGVTTPSAGGDQQMQLNAFVTINPSLGMVAERLQLKRVVPVAVDRAICEIITPVVERSVTIACMTTQELIMKDFAMEPDEARMRNAAHQMVSSLAGSLALVTCKEPLRVSLTNQLKQLLTPYCSDQGILEHTITVISQDNLDLGCTIIEKAATDKAVRDIDDRLLNCYHVRQKAKSSGQAFYDSKMESLIPATLPDALRPKPGHLNPQQQRVYDDFSRIPRPTGGSAPSLVGAVGSYDGEQADVAHGSSEHMSPEEMLSESFMAWQNMMENFTIKDPSGLFGAQPEGSEGRQLMKQLAYICRQAQGREDLALELAQRIFRRLVAGQPTRMRITAYVTALEVVREAAGYRQLPVDITKWYMFLEEDRRWNRAYLEALMRAHLLHLPEFDIQLAKALSVQPFGPACDLAVHLVRTCMLTHEPVASATELYNTLDVLSKIASRSSRGAPLISLVEQARQVSAMRQVGAMRQPAVGKPPIGAPSNKSDKGDPHGLREQVAGLFDEWVHLLEANPNDRMHTAYVASLQQNGLLKGDELTDRFLRILMELAVAHCLRSEGAAPGMNRPGAMSFVAVDALVHLLKCLILAHHLGATLLAKALVVVTGVLQGDADDRGGAFNSRPYFRLLLGLICELSPSETSDPNGIGYMVAIAAALHALQPLRVPGFAFAWLELVSHRQLMPKLLLSPQTKGRMHFQRLVVALLRFLEPYLRNAQLTEAVRLLYRGTLRVLLVLLHDFPEFLCENHFILCDAIPPSCIQMRNLILSAFPRQMRLPDPFTPNLKVDLLPEISQAPRIQPDPENLLPKQLQAEVDMYLKSRQPASFAAELPARLLRSQQEQAVHGAHYNVPLLNALVLYVGVQAIEAKDGPGATPMMHSPAVDIFQRLSSDLDTEGRYMLFNAVANQLRYPNSHTHYFSCVLLYLFAEAQQEVVQEQITRVLLERLIVNRPHPWGLLITFIELIKNPRYNFWSYSFIRCAADIEKLFESLARSCMPPPPKEDEPQSRA</sequence>
<evidence type="ECO:0000259" key="9">
    <source>
        <dbReference type="Pfam" id="PF16415"/>
    </source>
</evidence>
<evidence type="ECO:0000256" key="2">
    <source>
        <dbReference type="ARBA" id="ARBA00022491"/>
    </source>
</evidence>
<dbReference type="Gene3D" id="1.25.40.840">
    <property type="entry name" value="CCR4-NOT transcription complex subunit 1 TTP binding domain"/>
    <property type="match status" value="1"/>
</dbReference>
<dbReference type="GO" id="GO:0060090">
    <property type="term" value="F:molecular adaptor activity"/>
    <property type="evidence" value="ECO:0007669"/>
    <property type="project" value="TreeGrafter"/>
</dbReference>
<dbReference type="InterPro" id="IPR055454">
    <property type="entry name" value="CNOT1-like_NOT1_connector"/>
</dbReference>
<dbReference type="EMBL" id="GBEZ01008382">
    <property type="protein sequence ID" value="JAC77157.1"/>
    <property type="molecule type" value="Transcribed_RNA"/>
</dbReference>
<feature type="domain" description="CCR4-NOT transcription complex subunit 1-like NOT1 connector" evidence="12">
    <location>
        <begin position="1565"/>
        <end position="1730"/>
    </location>
</feature>
<dbReference type="InterPro" id="IPR032194">
    <property type="entry name" value="CNOT1_HEAT"/>
</dbReference>
<evidence type="ECO:0000256" key="5">
    <source>
        <dbReference type="ARBA" id="ARBA00023242"/>
    </source>
</evidence>
<dbReference type="Gene3D" id="1.25.40.180">
    <property type="match status" value="1"/>
</dbReference>
<keyword evidence="2" id="KW-0678">Repressor</keyword>
<dbReference type="Pfam" id="PF25097">
    <property type="entry name" value="ARM_Cnot1"/>
    <property type="match status" value="1"/>
</dbReference>
<protein>
    <submittedName>
        <fullName evidence="13">CCR4-NOT transcription complex subunit 1</fullName>
    </submittedName>
</protein>
<evidence type="ECO:0000313" key="13">
    <source>
        <dbReference type="EMBL" id="JAC77157.1"/>
    </source>
</evidence>
<dbReference type="GO" id="GO:0030015">
    <property type="term" value="C:CCR4-NOT core complex"/>
    <property type="evidence" value="ECO:0007669"/>
    <property type="project" value="InterPro"/>
</dbReference>
<keyword evidence="5" id="KW-0539">Nucleus</keyword>
<feature type="region of interest" description="Disordered" evidence="6">
    <location>
        <begin position="658"/>
        <end position="681"/>
    </location>
</feature>
<dbReference type="CDD" id="cd20710">
    <property type="entry name" value="NOT1_connector"/>
    <property type="match status" value="1"/>
</dbReference>
<dbReference type="GO" id="GO:0000932">
    <property type="term" value="C:P-body"/>
    <property type="evidence" value="ECO:0007669"/>
    <property type="project" value="TreeGrafter"/>
</dbReference>
<dbReference type="GO" id="GO:0017148">
    <property type="term" value="P:negative regulation of translation"/>
    <property type="evidence" value="ECO:0007669"/>
    <property type="project" value="InterPro"/>
</dbReference>
<comment type="subcellular location">
    <subcellularLocation>
        <location evidence="1">Nucleus</location>
    </subcellularLocation>
</comment>
<dbReference type="Pfam" id="PF16417">
    <property type="entry name" value="CNOT1_TTP_bind"/>
    <property type="match status" value="1"/>
</dbReference>
<accession>A0A061RWC7</accession>
<feature type="domain" description="CCR4-NOT transcription complex subunit 1 CAF1-binding" evidence="9">
    <location>
        <begin position="996"/>
        <end position="1212"/>
    </location>
</feature>
<dbReference type="InterPro" id="IPR024557">
    <property type="entry name" value="CNOT1_dom_4"/>
</dbReference>
<reference evidence="13" key="1">
    <citation type="submission" date="2014-05" db="EMBL/GenBank/DDBJ databases">
        <title>The transcriptome of the halophilic microalga Tetraselmis sp. GSL018 isolated from the Great Salt Lake, Utah.</title>
        <authorList>
            <person name="Jinkerson R.E."/>
            <person name="D'Adamo S."/>
            <person name="Posewitz M.C."/>
        </authorList>
    </citation>
    <scope>NUCLEOTIDE SEQUENCE</scope>
    <source>
        <strain evidence="13">GSL018</strain>
    </source>
</reference>
<dbReference type="InterPro" id="IPR007196">
    <property type="entry name" value="CCR4-Not_Not1_C"/>
</dbReference>
<keyword evidence="3" id="KW-0805">Transcription regulation</keyword>
<dbReference type="Pfam" id="PF16415">
    <property type="entry name" value="CNOT1_CAF1_bind"/>
    <property type="match status" value="1"/>
</dbReference>
<evidence type="ECO:0000256" key="1">
    <source>
        <dbReference type="ARBA" id="ARBA00004123"/>
    </source>
</evidence>
<dbReference type="Gene3D" id="1.25.40.790">
    <property type="match status" value="1"/>
</dbReference>
<feature type="region of interest" description="Disordered" evidence="6">
    <location>
        <begin position="1743"/>
        <end position="1764"/>
    </location>
</feature>
<evidence type="ECO:0000259" key="10">
    <source>
        <dbReference type="Pfam" id="PF16417"/>
    </source>
</evidence>
<dbReference type="InterPro" id="IPR038535">
    <property type="entry name" value="CNOT1_TTP_bind_sf"/>
</dbReference>
<feature type="domain" description="CCR4-NOT transcription complex subunit 1" evidence="8">
    <location>
        <begin position="1308"/>
        <end position="1449"/>
    </location>
</feature>
<evidence type="ECO:0000259" key="7">
    <source>
        <dbReference type="Pfam" id="PF04054"/>
    </source>
</evidence>
<feature type="region of interest" description="Disordered" evidence="6">
    <location>
        <begin position="1"/>
        <end position="25"/>
    </location>
</feature>
<feature type="compositionally biased region" description="Basic and acidic residues" evidence="6">
    <location>
        <begin position="1"/>
        <end position="19"/>
    </location>
</feature>
<evidence type="ECO:0000259" key="11">
    <source>
        <dbReference type="Pfam" id="PF16418"/>
    </source>
</evidence>
<feature type="domain" description="CCR4-NOT transcription complex subunit 1 HEAT repeat" evidence="11">
    <location>
        <begin position="491"/>
        <end position="636"/>
    </location>
</feature>
<keyword evidence="4" id="KW-0804">Transcription</keyword>
<dbReference type="FunFam" id="1.25.40.180:FF:000012">
    <property type="entry name" value="Ccr4-Not transcription complex subunit"/>
    <property type="match status" value="1"/>
</dbReference>
<dbReference type="FunFam" id="1.25.40.840:FF:000003">
    <property type="entry name" value="Transcription regulator"/>
    <property type="match status" value="1"/>
</dbReference>
<evidence type="ECO:0000259" key="12">
    <source>
        <dbReference type="Pfam" id="PF25097"/>
    </source>
</evidence>
<dbReference type="InterPro" id="IPR032191">
    <property type="entry name" value="CNOT1_CAF1_bind"/>
</dbReference>
<feature type="domain" description="CCR4-Not complex component Not1 C-terminal" evidence="7">
    <location>
        <begin position="1915"/>
        <end position="2257"/>
    </location>
</feature>
<feature type="region of interest" description="Disordered" evidence="6">
    <location>
        <begin position="848"/>
        <end position="899"/>
    </location>
</feature>
<dbReference type="GO" id="GO:0005634">
    <property type="term" value="C:nucleus"/>
    <property type="evidence" value="ECO:0007669"/>
    <property type="project" value="UniProtKB-SubCell"/>
</dbReference>
<organism evidence="13">
    <name type="scientific">Tetraselmis sp. GSL018</name>
    <dbReference type="NCBI Taxonomy" id="582737"/>
    <lineage>
        <taxon>Eukaryota</taxon>
        <taxon>Viridiplantae</taxon>
        <taxon>Chlorophyta</taxon>
        <taxon>core chlorophytes</taxon>
        <taxon>Chlorodendrophyceae</taxon>
        <taxon>Chlorodendrales</taxon>
        <taxon>Chlorodendraceae</taxon>
        <taxon>Tetraselmis</taxon>
    </lineage>
</organism>
<dbReference type="Pfam" id="PF04054">
    <property type="entry name" value="Not1"/>
    <property type="match status" value="1"/>
</dbReference>
<dbReference type="PANTHER" id="PTHR13162">
    <property type="entry name" value="CCR4-NOT TRANSCRIPTION COMPLEX"/>
    <property type="match status" value="1"/>
</dbReference>
<evidence type="ECO:0000256" key="3">
    <source>
        <dbReference type="ARBA" id="ARBA00023015"/>
    </source>
</evidence>
<dbReference type="InterPro" id="IPR040398">
    <property type="entry name" value="Not1"/>
</dbReference>
<dbReference type="Gene3D" id="1.25.40.800">
    <property type="match status" value="1"/>
</dbReference>
<evidence type="ECO:0000256" key="4">
    <source>
        <dbReference type="ARBA" id="ARBA00023163"/>
    </source>
</evidence>
<dbReference type="Pfam" id="PF12842">
    <property type="entry name" value="DUF3819"/>
    <property type="match status" value="1"/>
</dbReference>
<name>A0A061RWC7_9CHLO</name>
<evidence type="ECO:0000256" key="6">
    <source>
        <dbReference type="SAM" id="MobiDB-lite"/>
    </source>
</evidence>
<evidence type="ECO:0000259" key="8">
    <source>
        <dbReference type="Pfam" id="PF12842"/>
    </source>
</evidence>
<gene>
    <name evidence="13" type="primary">NOT1</name>
    <name evidence="13" type="ORF">TSPGSL018_18394</name>
</gene>
<dbReference type="InterPro" id="IPR032193">
    <property type="entry name" value="CNOT1_TTP_bind"/>
</dbReference>
<dbReference type="GO" id="GO:0000289">
    <property type="term" value="P:nuclear-transcribed mRNA poly(A) tail shortening"/>
    <property type="evidence" value="ECO:0007669"/>
    <property type="project" value="UniProtKB-ARBA"/>
</dbReference>
<feature type="compositionally biased region" description="Basic and acidic residues" evidence="6">
    <location>
        <begin position="875"/>
        <end position="884"/>
    </location>
</feature>
<dbReference type="FunFam" id="1.25.40.800:FF:000001">
    <property type="entry name" value="CCR4-NOT transcription complex subunit 1"/>
    <property type="match status" value="1"/>
</dbReference>
<feature type="domain" description="CCR4-NOT transcription complex subunit 1 TTP binding" evidence="10">
    <location>
        <begin position="679"/>
        <end position="844"/>
    </location>
</feature>
<dbReference type="Pfam" id="PF16418">
    <property type="entry name" value="CNOT1_HEAT"/>
    <property type="match status" value="1"/>
</dbReference>